<dbReference type="GO" id="GO:0005886">
    <property type="term" value="C:plasma membrane"/>
    <property type="evidence" value="ECO:0007669"/>
    <property type="project" value="UniProtKB-SubCell"/>
</dbReference>
<protein>
    <recommendedName>
        <fullName evidence="8">NADH:quinone oxidoreductase/Mrp antiporter transmembrane domain-containing protein</fullName>
    </recommendedName>
</protein>
<evidence type="ECO:0000256" key="6">
    <source>
        <dbReference type="ARBA" id="ARBA00023136"/>
    </source>
</evidence>
<name>T1CGK7_9ZZZZ</name>
<evidence type="ECO:0000256" key="2">
    <source>
        <dbReference type="ARBA" id="ARBA00022475"/>
    </source>
</evidence>
<reference evidence="9" key="1">
    <citation type="submission" date="2013-08" db="EMBL/GenBank/DDBJ databases">
        <authorList>
            <person name="Mendez C."/>
            <person name="Richter M."/>
            <person name="Ferrer M."/>
            <person name="Sanchez J."/>
        </authorList>
    </citation>
    <scope>NUCLEOTIDE SEQUENCE</scope>
</reference>
<evidence type="ECO:0000256" key="5">
    <source>
        <dbReference type="ARBA" id="ARBA00023002"/>
    </source>
</evidence>
<feature type="transmembrane region" description="Helical" evidence="7">
    <location>
        <begin position="34"/>
        <end position="51"/>
    </location>
</feature>
<sequence>MAHVGAICLLLCFGVLQGGSWLFTFHAMRAAHLSLGWATAAFGLALVGFGAKAGLVPLHVWLPEAHPAAPSPVSALMSGVIAQDRRLRHA</sequence>
<gene>
    <name evidence="9" type="ORF">B1A_00330</name>
</gene>
<organism evidence="9">
    <name type="scientific">mine drainage metagenome</name>
    <dbReference type="NCBI Taxonomy" id="410659"/>
    <lineage>
        <taxon>unclassified sequences</taxon>
        <taxon>metagenomes</taxon>
        <taxon>ecological metagenomes</taxon>
    </lineage>
</organism>
<evidence type="ECO:0000256" key="1">
    <source>
        <dbReference type="ARBA" id="ARBA00004651"/>
    </source>
</evidence>
<evidence type="ECO:0000256" key="7">
    <source>
        <dbReference type="SAM" id="Phobius"/>
    </source>
</evidence>
<proteinExistence type="predicted"/>
<dbReference type="GO" id="GO:0016491">
    <property type="term" value="F:oxidoreductase activity"/>
    <property type="evidence" value="ECO:0007669"/>
    <property type="project" value="UniProtKB-KW"/>
</dbReference>
<feature type="domain" description="NADH:quinone oxidoreductase/Mrp antiporter transmembrane" evidence="8">
    <location>
        <begin position="22"/>
        <end position="81"/>
    </location>
</feature>
<dbReference type="InterPro" id="IPR001750">
    <property type="entry name" value="ND/Mrp_TM"/>
</dbReference>
<dbReference type="InterPro" id="IPR052175">
    <property type="entry name" value="ComplexI-like_HydComp"/>
</dbReference>
<evidence type="ECO:0000256" key="3">
    <source>
        <dbReference type="ARBA" id="ARBA00022692"/>
    </source>
</evidence>
<comment type="subcellular location">
    <subcellularLocation>
        <location evidence="1">Cell membrane</location>
        <topology evidence="1">Multi-pass membrane protein</topology>
    </subcellularLocation>
</comment>
<keyword evidence="4 7" id="KW-1133">Transmembrane helix</keyword>
<feature type="non-terminal residue" evidence="9">
    <location>
        <position position="90"/>
    </location>
</feature>
<keyword evidence="5" id="KW-0560">Oxidoreductase</keyword>
<evidence type="ECO:0000256" key="4">
    <source>
        <dbReference type="ARBA" id="ARBA00022989"/>
    </source>
</evidence>
<accession>T1CGK7</accession>
<evidence type="ECO:0000313" key="9">
    <source>
        <dbReference type="EMBL" id="EQD80968.1"/>
    </source>
</evidence>
<dbReference type="PANTHER" id="PTHR42682">
    <property type="entry name" value="HYDROGENASE-4 COMPONENT F"/>
    <property type="match status" value="1"/>
</dbReference>
<keyword evidence="2" id="KW-1003">Cell membrane</keyword>
<dbReference type="EMBL" id="AUZX01000256">
    <property type="protein sequence ID" value="EQD80968.1"/>
    <property type="molecule type" value="Genomic_DNA"/>
</dbReference>
<dbReference type="Pfam" id="PF00361">
    <property type="entry name" value="Proton_antipo_M"/>
    <property type="match status" value="1"/>
</dbReference>
<dbReference type="PANTHER" id="PTHR42682:SF3">
    <property type="entry name" value="FORMATE HYDROGENLYASE SUBUNIT 3-RELATED"/>
    <property type="match status" value="1"/>
</dbReference>
<evidence type="ECO:0000259" key="8">
    <source>
        <dbReference type="Pfam" id="PF00361"/>
    </source>
</evidence>
<keyword evidence="3 7" id="KW-0812">Transmembrane</keyword>
<keyword evidence="6 7" id="KW-0472">Membrane</keyword>
<dbReference type="AlphaFoldDB" id="T1CGK7"/>
<comment type="caution">
    <text evidence="9">The sequence shown here is derived from an EMBL/GenBank/DDBJ whole genome shotgun (WGS) entry which is preliminary data.</text>
</comment>
<reference evidence="9" key="2">
    <citation type="journal article" date="2014" name="ISME J.">
        <title>Microbial stratification in low pH oxic and suboxic macroscopic growths along an acid mine drainage.</title>
        <authorList>
            <person name="Mendez-Garcia C."/>
            <person name="Mesa V."/>
            <person name="Sprenger R.R."/>
            <person name="Richter M."/>
            <person name="Diez M.S."/>
            <person name="Solano J."/>
            <person name="Bargiela R."/>
            <person name="Golyshina O.V."/>
            <person name="Manteca A."/>
            <person name="Ramos J.L."/>
            <person name="Gallego J.R."/>
            <person name="Llorente I."/>
            <person name="Martins Dos Santos V.A."/>
            <person name="Jensen O.N."/>
            <person name="Pelaez A.I."/>
            <person name="Sanchez J."/>
            <person name="Ferrer M."/>
        </authorList>
    </citation>
    <scope>NUCLEOTIDE SEQUENCE</scope>
</reference>